<proteinExistence type="predicted"/>
<reference evidence="2" key="2">
    <citation type="journal article" date="2017" name="J. Anim. Genet.">
        <title>Multiple reference genome sequences of hot pepper reveal the massive evolution of plant disease resistance genes by retroduplication.</title>
        <authorList>
            <person name="Kim S."/>
            <person name="Park J."/>
            <person name="Yeom S.-I."/>
            <person name="Kim Y.-M."/>
            <person name="Seo E."/>
            <person name="Kim K.-T."/>
            <person name="Kim M.-S."/>
            <person name="Lee J.M."/>
            <person name="Cheong K."/>
            <person name="Shin H.-S."/>
            <person name="Kim S.-B."/>
            <person name="Han K."/>
            <person name="Lee J."/>
            <person name="Park M."/>
            <person name="Lee H.-A."/>
            <person name="Lee H.-Y."/>
            <person name="Lee Y."/>
            <person name="Oh S."/>
            <person name="Lee J.H."/>
            <person name="Choi E."/>
            <person name="Choi E."/>
            <person name="Lee S.E."/>
            <person name="Jeon J."/>
            <person name="Kim H."/>
            <person name="Choi G."/>
            <person name="Song H."/>
            <person name="Lee J."/>
            <person name="Lee S.-C."/>
            <person name="Kwon J.-K."/>
            <person name="Lee H.-Y."/>
            <person name="Koo N."/>
            <person name="Hong Y."/>
            <person name="Kim R.W."/>
            <person name="Kang W.-H."/>
            <person name="Huh J.H."/>
            <person name="Kang B.-C."/>
            <person name="Yang T.-J."/>
            <person name="Lee Y.-H."/>
            <person name="Bennetzen J.L."/>
            <person name="Choi D."/>
        </authorList>
    </citation>
    <scope>NUCLEOTIDE SEQUENCE [LARGE SCALE GENOMIC DNA]</scope>
    <source>
        <strain evidence="2">cv. PBC81</strain>
    </source>
</reference>
<accession>A0A2G2XDC4</accession>
<organism evidence="1 2">
    <name type="scientific">Capsicum baccatum</name>
    <name type="common">Peruvian pepper</name>
    <dbReference type="NCBI Taxonomy" id="33114"/>
    <lineage>
        <taxon>Eukaryota</taxon>
        <taxon>Viridiplantae</taxon>
        <taxon>Streptophyta</taxon>
        <taxon>Embryophyta</taxon>
        <taxon>Tracheophyta</taxon>
        <taxon>Spermatophyta</taxon>
        <taxon>Magnoliopsida</taxon>
        <taxon>eudicotyledons</taxon>
        <taxon>Gunneridae</taxon>
        <taxon>Pentapetalae</taxon>
        <taxon>asterids</taxon>
        <taxon>lamiids</taxon>
        <taxon>Solanales</taxon>
        <taxon>Solanaceae</taxon>
        <taxon>Solanoideae</taxon>
        <taxon>Capsiceae</taxon>
        <taxon>Capsicum</taxon>
    </lineage>
</organism>
<name>A0A2G2XDC4_CAPBA</name>
<gene>
    <name evidence="1" type="ORF">CQW23_03980</name>
</gene>
<evidence type="ECO:0000313" key="1">
    <source>
        <dbReference type="EMBL" id="PHT55494.1"/>
    </source>
</evidence>
<keyword evidence="2" id="KW-1185">Reference proteome</keyword>
<dbReference type="STRING" id="33114.A0A2G2XDC4"/>
<dbReference type="EMBL" id="MLFT02000002">
    <property type="protein sequence ID" value="PHT55494.1"/>
    <property type="molecule type" value="Genomic_DNA"/>
</dbReference>
<comment type="caution">
    <text evidence="1">The sequence shown here is derived from an EMBL/GenBank/DDBJ whole genome shotgun (WGS) entry which is preliminary data.</text>
</comment>
<dbReference type="InterPro" id="IPR002202">
    <property type="entry name" value="HMG_CoA_Rdtase"/>
</dbReference>
<dbReference type="GO" id="GO:0015936">
    <property type="term" value="P:coenzyme A metabolic process"/>
    <property type="evidence" value="ECO:0007669"/>
    <property type="project" value="InterPro"/>
</dbReference>
<dbReference type="Proteomes" id="UP000224567">
    <property type="component" value="Unassembled WGS sequence"/>
</dbReference>
<protein>
    <submittedName>
        <fullName evidence="1">3-hydroxy-3-methylglutaryl-coenzyme A reductase 2</fullName>
    </submittedName>
</protein>
<dbReference type="GO" id="GO:0004420">
    <property type="term" value="F:hydroxymethylglutaryl-CoA reductase (NADPH) activity"/>
    <property type="evidence" value="ECO:0007669"/>
    <property type="project" value="InterPro"/>
</dbReference>
<dbReference type="AlphaFoldDB" id="A0A2G2XDC4"/>
<reference evidence="1 2" key="1">
    <citation type="journal article" date="2017" name="Genome Biol.">
        <title>New reference genome sequences of hot pepper reveal the massive evolution of plant disease-resistance genes by retroduplication.</title>
        <authorList>
            <person name="Kim S."/>
            <person name="Park J."/>
            <person name="Yeom S.I."/>
            <person name="Kim Y.M."/>
            <person name="Seo E."/>
            <person name="Kim K.T."/>
            <person name="Kim M.S."/>
            <person name="Lee J.M."/>
            <person name="Cheong K."/>
            <person name="Shin H.S."/>
            <person name="Kim S.B."/>
            <person name="Han K."/>
            <person name="Lee J."/>
            <person name="Park M."/>
            <person name="Lee H.A."/>
            <person name="Lee H.Y."/>
            <person name="Lee Y."/>
            <person name="Oh S."/>
            <person name="Lee J.H."/>
            <person name="Choi E."/>
            <person name="Choi E."/>
            <person name="Lee S.E."/>
            <person name="Jeon J."/>
            <person name="Kim H."/>
            <person name="Choi G."/>
            <person name="Song H."/>
            <person name="Lee J."/>
            <person name="Lee S.C."/>
            <person name="Kwon J.K."/>
            <person name="Lee H.Y."/>
            <person name="Koo N."/>
            <person name="Hong Y."/>
            <person name="Kim R.W."/>
            <person name="Kang W.H."/>
            <person name="Huh J.H."/>
            <person name="Kang B.C."/>
            <person name="Yang T.J."/>
            <person name="Lee Y.H."/>
            <person name="Bennetzen J.L."/>
            <person name="Choi D."/>
        </authorList>
    </citation>
    <scope>NUCLEOTIDE SEQUENCE [LARGE SCALE GENOMIC DNA]</scope>
    <source>
        <strain evidence="2">cv. PBC81</strain>
    </source>
</reference>
<sequence>MMEKIFMYPSLYHELRLVLLVRGTQLASQSTFLNLLGVKGACKESLASNSRLLAAKMADSILAGELSFHERLDYMRSVSIDAGTDREVIGEVEMTGTTIEDVEEVVPDVGKD</sequence>
<evidence type="ECO:0000313" key="2">
    <source>
        <dbReference type="Proteomes" id="UP000224567"/>
    </source>
</evidence>
<dbReference type="PROSITE" id="PS50065">
    <property type="entry name" value="HMG_COA_REDUCTASE_4"/>
    <property type="match status" value="1"/>
</dbReference>